<dbReference type="UniPathway" id="UPA00232"/>
<dbReference type="InterPro" id="IPR036527">
    <property type="entry name" value="SCP2_sterol-bd_dom_sf"/>
</dbReference>
<comment type="function">
    <text evidence="1">Required for ubiquinone (coenzyme Q) biosynthesis. Binds hydrophobic ubiquinone biosynthetic intermediates via its SCP2 domain and is essential for the stability of the Ubi complex. May constitute a docking platform where Ubi enzymes assemble and access their SCP2-bound polyprenyl substrates.</text>
</comment>
<evidence type="ECO:0000313" key="3">
    <source>
        <dbReference type="EMBL" id="OGI58873.1"/>
    </source>
</evidence>
<dbReference type="Pfam" id="PF02036">
    <property type="entry name" value="SCP2"/>
    <property type="match status" value="1"/>
</dbReference>
<keyword evidence="1" id="KW-0831">Ubiquinone biosynthesis</keyword>
<gene>
    <name evidence="1" type="primary">ubiJ</name>
    <name evidence="3" type="ORF">A2V58_05070</name>
</gene>
<dbReference type="PANTHER" id="PTHR38693">
    <property type="entry name" value="UBIQUINONE BIOSYNTHESIS PROTEIN UBIJ"/>
    <property type="match status" value="1"/>
</dbReference>
<comment type="pathway">
    <text evidence="1">Cofactor biosynthesis; ubiquinone biosynthesis.</text>
</comment>
<keyword evidence="1" id="KW-0963">Cytoplasm</keyword>
<feature type="domain" description="SCP2" evidence="2">
    <location>
        <begin position="16"/>
        <end position="112"/>
    </location>
</feature>
<evidence type="ECO:0000256" key="1">
    <source>
        <dbReference type="HAMAP-Rule" id="MF_02215"/>
    </source>
</evidence>
<proteinExistence type="inferred from homology"/>
<organism evidence="3 4">
    <name type="scientific">Candidatus Muproteobacteria bacterium RBG_19FT_COMBO_61_10</name>
    <dbReference type="NCBI Taxonomy" id="1817761"/>
    <lineage>
        <taxon>Bacteria</taxon>
        <taxon>Pseudomonadati</taxon>
        <taxon>Pseudomonadota</taxon>
        <taxon>Candidatus Muproteobacteria</taxon>
    </lineage>
</organism>
<dbReference type="Proteomes" id="UP000177950">
    <property type="component" value="Unassembled WGS sequence"/>
</dbReference>
<dbReference type="InterPro" id="IPR038989">
    <property type="entry name" value="UbiJ"/>
</dbReference>
<accession>A0A1F6UNC4</accession>
<comment type="similarity">
    <text evidence="1">Belongs to the UbiJ family.</text>
</comment>
<name>A0A1F6UNC4_9PROT</name>
<comment type="caution">
    <text evidence="3">The sequence shown here is derived from an EMBL/GenBank/DDBJ whole genome shotgun (WGS) entry which is preliminary data.</text>
</comment>
<protein>
    <recommendedName>
        <fullName evidence="1">Ubiquinone biosynthesis accessory factor UbiJ</fullName>
    </recommendedName>
</protein>
<dbReference type="PANTHER" id="PTHR38693:SF1">
    <property type="entry name" value="UBIQUINONE BIOSYNTHESIS ACCESSORY FACTOR UBIJ"/>
    <property type="match status" value="1"/>
</dbReference>
<dbReference type="GO" id="GO:0006744">
    <property type="term" value="P:ubiquinone biosynthetic process"/>
    <property type="evidence" value="ECO:0007669"/>
    <property type="project" value="UniProtKB-UniRule"/>
</dbReference>
<dbReference type="GO" id="GO:0005737">
    <property type="term" value="C:cytoplasm"/>
    <property type="evidence" value="ECO:0007669"/>
    <property type="project" value="UniProtKB-SubCell"/>
</dbReference>
<dbReference type="Gene3D" id="3.30.1050.10">
    <property type="entry name" value="SCP2 sterol-binding domain"/>
    <property type="match status" value="1"/>
</dbReference>
<dbReference type="HAMAP" id="MF_02215">
    <property type="entry name" value="UbiJ"/>
    <property type="match status" value="1"/>
</dbReference>
<evidence type="ECO:0000313" key="4">
    <source>
        <dbReference type="Proteomes" id="UP000177950"/>
    </source>
</evidence>
<dbReference type="InterPro" id="IPR003033">
    <property type="entry name" value="SCP2_sterol-bd_dom"/>
</dbReference>
<dbReference type="SUPFAM" id="SSF55718">
    <property type="entry name" value="SCP-like"/>
    <property type="match status" value="1"/>
</dbReference>
<dbReference type="EMBL" id="MFSV01000038">
    <property type="protein sequence ID" value="OGI58873.1"/>
    <property type="molecule type" value="Genomic_DNA"/>
</dbReference>
<comment type="subcellular location">
    <subcellularLocation>
        <location evidence="1">Cytoplasm</location>
    </subcellularLocation>
</comment>
<reference evidence="3 4" key="1">
    <citation type="journal article" date="2016" name="Nat. Commun.">
        <title>Thousands of microbial genomes shed light on interconnected biogeochemical processes in an aquifer system.</title>
        <authorList>
            <person name="Anantharaman K."/>
            <person name="Brown C.T."/>
            <person name="Hug L.A."/>
            <person name="Sharon I."/>
            <person name="Castelle C.J."/>
            <person name="Probst A.J."/>
            <person name="Thomas B.C."/>
            <person name="Singh A."/>
            <person name="Wilkins M.J."/>
            <person name="Karaoz U."/>
            <person name="Brodie E.L."/>
            <person name="Williams K.H."/>
            <person name="Hubbard S.S."/>
            <person name="Banfield J.F."/>
        </authorList>
    </citation>
    <scope>NUCLEOTIDE SEQUENCE [LARGE SCALE GENOMIC DNA]</scope>
</reference>
<dbReference type="AlphaFoldDB" id="A0A1F6UNC4"/>
<sequence length="203" mass="22390">MNTLQLLTSVLEDAGNRVLRLDPATLAGLGALHGRVVCLTFTDMATSIHLQPSESGLRVLHDYAGTADVTLSGRLPAFARLSLGAQPGLFFSGELTISGDVELGHRFQRVLEGLDIDWEEQLSRVVGDVAAHAIGNLVRDARAWTRQAGSILGQDVAEYLTEERRDLAPRQVVEPFLRAVDTLRADVDRLTQRIERLQRTRDR</sequence>
<evidence type="ECO:0000259" key="2">
    <source>
        <dbReference type="Pfam" id="PF02036"/>
    </source>
</evidence>